<evidence type="ECO:0000256" key="1">
    <source>
        <dbReference type="SAM" id="MobiDB-lite"/>
    </source>
</evidence>
<dbReference type="Proteomes" id="UP000678393">
    <property type="component" value="Unassembled WGS sequence"/>
</dbReference>
<evidence type="ECO:0000313" key="2">
    <source>
        <dbReference type="EMBL" id="CAG5132675.1"/>
    </source>
</evidence>
<evidence type="ECO:0000313" key="3">
    <source>
        <dbReference type="Proteomes" id="UP000678393"/>
    </source>
</evidence>
<dbReference type="EMBL" id="CAJHNH020005557">
    <property type="protein sequence ID" value="CAG5132675.1"/>
    <property type="molecule type" value="Genomic_DNA"/>
</dbReference>
<protein>
    <submittedName>
        <fullName evidence="2">Uncharacterized protein</fullName>
    </submittedName>
</protein>
<dbReference type="OrthoDB" id="8879391at2759"/>
<sequence>MAQVHTEARAGLAAPAIRITSTLFGDTSPGETLQQTALSASSSPAPGADVYSSASQKRRVSFINGLRRLSREKTAFLRVDQSATNPRFPSSAPQCEDKQDGSEAIRAGKRFGRDNKRRLKVEFAVMDTDSEKTGFNKGTGNINSGLINIKDDVENDVAMLGGGGGRFRHPRVSLLGKPLNYKAHRRDVNYRRLQARVYNFLERPKSWQSWIYHLA</sequence>
<comment type="caution">
    <text evidence="2">The sequence shown here is derived from an EMBL/GenBank/DDBJ whole genome shotgun (WGS) entry which is preliminary data.</text>
</comment>
<name>A0A8S3ZYF4_9EUPU</name>
<dbReference type="AlphaFoldDB" id="A0A8S3ZYF4"/>
<organism evidence="2 3">
    <name type="scientific">Candidula unifasciata</name>
    <dbReference type="NCBI Taxonomy" id="100452"/>
    <lineage>
        <taxon>Eukaryota</taxon>
        <taxon>Metazoa</taxon>
        <taxon>Spiralia</taxon>
        <taxon>Lophotrochozoa</taxon>
        <taxon>Mollusca</taxon>
        <taxon>Gastropoda</taxon>
        <taxon>Heterobranchia</taxon>
        <taxon>Euthyneura</taxon>
        <taxon>Panpulmonata</taxon>
        <taxon>Eupulmonata</taxon>
        <taxon>Stylommatophora</taxon>
        <taxon>Helicina</taxon>
        <taxon>Helicoidea</taxon>
        <taxon>Geomitridae</taxon>
        <taxon>Candidula</taxon>
    </lineage>
</organism>
<proteinExistence type="predicted"/>
<feature type="region of interest" description="Disordered" evidence="1">
    <location>
        <begin position="80"/>
        <end position="106"/>
    </location>
</feature>
<feature type="compositionally biased region" description="Polar residues" evidence="1">
    <location>
        <begin position="81"/>
        <end position="93"/>
    </location>
</feature>
<reference evidence="2" key="1">
    <citation type="submission" date="2021-04" db="EMBL/GenBank/DDBJ databases">
        <authorList>
            <consortium name="Molecular Ecology Group"/>
        </authorList>
    </citation>
    <scope>NUCLEOTIDE SEQUENCE</scope>
</reference>
<accession>A0A8S3ZYF4</accession>
<feature type="region of interest" description="Disordered" evidence="1">
    <location>
        <begin position="25"/>
        <end position="54"/>
    </location>
</feature>
<keyword evidence="3" id="KW-1185">Reference proteome</keyword>
<feature type="compositionally biased region" description="Low complexity" evidence="1">
    <location>
        <begin position="32"/>
        <end position="46"/>
    </location>
</feature>
<gene>
    <name evidence="2" type="ORF">CUNI_LOCUS18233</name>
</gene>
<feature type="non-terminal residue" evidence="2">
    <location>
        <position position="215"/>
    </location>
</feature>